<sequence length="445" mass="50530">MTERNPLPKWRDFLSKNRDIEFVWLYFIPYHGLPLVRMFPVARFTEMLEWETRPTIPSCITHLLLNDTLVSGADPTGVIYLKPDVWNIFCQTTAGSRKAVMMTSWFDEDGSPRDECPRSRLHTLGGELGQMGWRPLVGFEVEVVFLEIDPNGDYNAAGKNHSWSTMTMEDYTFLPMVEEIVRTLLQMDIEIQHFHAESGPGQWEFVLPPNNPVSAVDTLVIARKMIEVIAARHNLRATLYPRLSNQYAGTASHVHISVNPINQLQDGELDQRSDFFLAGVLAHLPAVLAFTLPQDISYARVQTGVWSGGEYAAWGWQNRETPLRRVERNRFEFKLLDGLANPYIALAAILAAGIDGIRSRTELTAWDCKRPPGLMCEEERKAVGVTTMLPKSINASLDCLVADRKLQEVLGSTMTKSYIEFKRGETAFLNAMAPQERFKFLVCRY</sequence>
<organism evidence="5 6">
    <name type="scientific">Aspergillus sclerotialis</name>
    <dbReference type="NCBI Taxonomy" id="2070753"/>
    <lineage>
        <taxon>Eukaryota</taxon>
        <taxon>Fungi</taxon>
        <taxon>Dikarya</taxon>
        <taxon>Ascomycota</taxon>
        <taxon>Pezizomycotina</taxon>
        <taxon>Eurotiomycetes</taxon>
        <taxon>Eurotiomycetidae</taxon>
        <taxon>Eurotiales</taxon>
        <taxon>Aspergillaceae</taxon>
        <taxon>Aspergillus</taxon>
        <taxon>Aspergillus subgen. Polypaecilum</taxon>
    </lineage>
</organism>
<accession>A0A3A2ZR38</accession>
<evidence type="ECO:0000256" key="1">
    <source>
        <dbReference type="ARBA" id="ARBA00022598"/>
    </source>
</evidence>
<name>A0A3A2ZR38_9EURO</name>
<proteinExistence type="inferred from homology"/>
<dbReference type="Pfam" id="PF00120">
    <property type="entry name" value="Gln-synt_C"/>
    <property type="match status" value="1"/>
</dbReference>
<protein>
    <submittedName>
        <fullName evidence="5">Developmental protein fluG</fullName>
    </submittedName>
</protein>
<dbReference type="InterPro" id="IPR008146">
    <property type="entry name" value="Gln_synth_cat_dom"/>
</dbReference>
<dbReference type="STRING" id="2070753.A0A3A2ZR38"/>
<keyword evidence="6" id="KW-1185">Reference proteome</keyword>
<dbReference type="SUPFAM" id="SSF55931">
    <property type="entry name" value="Glutamine synthetase/guanido kinase"/>
    <property type="match status" value="1"/>
</dbReference>
<evidence type="ECO:0000259" key="4">
    <source>
        <dbReference type="PROSITE" id="PS51987"/>
    </source>
</evidence>
<keyword evidence="1" id="KW-0436">Ligase</keyword>
<dbReference type="InterPro" id="IPR014746">
    <property type="entry name" value="Gln_synth/guanido_kin_cat_dom"/>
</dbReference>
<gene>
    <name evidence="5" type="ORF">PHISCL_03733</name>
</gene>
<evidence type="ECO:0000313" key="5">
    <source>
        <dbReference type="EMBL" id="RJE23917.1"/>
    </source>
</evidence>
<reference evidence="6" key="1">
    <citation type="submission" date="2017-02" db="EMBL/GenBank/DDBJ databases">
        <authorList>
            <person name="Tafer H."/>
            <person name="Lopandic K."/>
        </authorList>
    </citation>
    <scope>NUCLEOTIDE SEQUENCE [LARGE SCALE GENOMIC DNA]</scope>
    <source>
        <strain evidence="6">CBS 366.77</strain>
    </source>
</reference>
<evidence type="ECO:0000256" key="2">
    <source>
        <dbReference type="PROSITE-ProRule" id="PRU01331"/>
    </source>
</evidence>
<evidence type="ECO:0000313" key="6">
    <source>
        <dbReference type="Proteomes" id="UP000266188"/>
    </source>
</evidence>
<dbReference type="PROSITE" id="PS51987">
    <property type="entry name" value="GS_CATALYTIC"/>
    <property type="match status" value="1"/>
</dbReference>
<dbReference type="Proteomes" id="UP000266188">
    <property type="component" value="Unassembled WGS sequence"/>
</dbReference>
<dbReference type="SMART" id="SM01230">
    <property type="entry name" value="Gln-synt_C"/>
    <property type="match status" value="1"/>
</dbReference>
<dbReference type="EMBL" id="MVGC01000100">
    <property type="protein sequence ID" value="RJE23917.1"/>
    <property type="molecule type" value="Genomic_DNA"/>
</dbReference>
<dbReference type="AlphaFoldDB" id="A0A3A2ZR38"/>
<dbReference type="PANTHER" id="PTHR43785:SF2">
    <property type="entry name" value="TYPE-1 GLUTAMINE SYNTHETASE 1"/>
    <property type="match status" value="1"/>
</dbReference>
<comment type="caution">
    <text evidence="5">The sequence shown here is derived from an EMBL/GenBank/DDBJ whole genome shotgun (WGS) entry which is preliminary data.</text>
</comment>
<dbReference type="OrthoDB" id="3364440at2759"/>
<evidence type="ECO:0000256" key="3">
    <source>
        <dbReference type="RuleBase" id="RU000384"/>
    </source>
</evidence>
<feature type="domain" description="GS catalytic" evidence="4">
    <location>
        <begin position="117"/>
        <end position="445"/>
    </location>
</feature>
<dbReference type="GO" id="GO:0004356">
    <property type="term" value="F:glutamine synthetase activity"/>
    <property type="evidence" value="ECO:0007669"/>
    <property type="project" value="InterPro"/>
</dbReference>
<dbReference type="Gene3D" id="3.30.590.10">
    <property type="entry name" value="Glutamine synthetase/guanido kinase, catalytic domain"/>
    <property type="match status" value="1"/>
</dbReference>
<comment type="similarity">
    <text evidence="2 3">Belongs to the glutamine synthetase family.</text>
</comment>
<dbReference type="PANTHER" id="PTHR43785">
    <property type="entry name" value="GAMMA-GLUTAMYLPUTRESCINE SYNTHETASE"/>
    <property type="match status" value="1"/>
</dbReference>